<protein>
    <submittedName>
        <fullName evidence="2">Uncharacterized protein</fullName>
    </submittedName>
</protein>
<accession>A0ABN1H7N3</accession>
<feature type="compositionally biased region" description="Basic and acidic residues" evidence="1">
    <location>
        <begin position="51"/>
        <end position="65"/>
    </location>
</feature>
<name>A0ABN1H7N3_9ACTN</name>
<reference evidence="2 3" key="1">
    <citation type="journal article" date="2019" name="Int. J. Syst. Evol. Microbiol.">
        <title>The Global Catalogue of Microorganisms (GCM) 10K type strain sequencing project: providing services to taxonomists for standard genome sequencing and annotation.</title>
        <authorList>
            <consortium name="The Broad Institute Genomics Platform"/>
            <consortium name="The Broad Institute Genome Sequencing Center for Infectious Disease"/>
            <person name="Wu L."/>
            <person name="Ma J."/>
        </authorList>
    </citation>
    <scope>NUCLEOTIDE SEQUENCE [LARGE SCALE GENOMIC DNA]</scope>
    <source>
        <strain evidence="2 3">JCM 10671</strain>
    </source>
</reference>
<evidence type="ECO:0000313" key="2">
    <source>
        <dbReference type="EMBL" id="GAA0631962.1"/>
    </source>
</evidence>
<gene>
    <name evidence="2" type="ORF">GCM10009547_39710</name>
</gene>
<dbReference type="Proteomes" id="UP001500957">
    <property type="component" value="Unassembled WGS sequence"/>
</dbReference>
<organism evidence="2 3">
    <name type="scientific">Sporichthya brevicatena</name>
    <dbReference type="NCBI Taxonomy" id="171442"/>
    <lineage>
        <taxon>Bacteria</taxon>
        <taxon>Bacillati</taxon>
        <taxon>Actinomycetota</taxon>
        <taxon>Actinomycetes</taxon>
        <taxon>Sporichthyales</taxon>
        <taxon>Sporichthyaceae</taxon>
        <taxon>Sporichthya</taxon>
    </lineage>
</organism>
<dbReference type="EMBL" id="BAAAHE010000044">
    <property type="protein sequence ID" value="GAA0631962.1"/>
    <property type="molecule type" value="Genomic_DNA"/>
</dbReference>
<feature type="region of interest" description="Disordered" evidence="1">
    <location>
        <begin position="51"/>
        <end position="133"/>
    </location>
</feature>
<feature type="compositionally biased region" description="Basic and acidic residues" evidence="1">
    <location>
        <begin position="116"/>
        <end position="133"/>
    </location>
</feature>
<sequence length="133" mass="14817">MLIERSSQFDLLPTWLKRCVTRCDVLQKRPCGGTLSHTGLTLREESRQVLRVERTRNPEGSRERPAAQGEGKTLGSWVQMRSTARQPAARIGDTCALDRHDPQQVGLGSPFPTPHARTEGNGRGIHAIDHRTV</sequence>
<comment type="caution">
    <text evidence="2">The sequence shown here is derived from an EMBL/GenBank/DDBJ whole genome shotgun (WGS) entry which is preliminary data.</text>
</comment>
<keyword evidence="3" id="KW-1185">Reference proteome</keyword>
<proteinExistence type="predicted"/>
<evidence type="ECO:0000256" key="1">
    <source>
        <dbReference type="SAM" id="MobiDB-lite"/>
    </source>
</evidence>
<evidence type="ECO:0000313" key="3">
    <source>
        <dbReference type="Proteomes" id="UP001500957"/>
    </source>
</evidence>